<sequence length="692" mass="77933">MGTQVSVKINKHFKRDVNICSSLIFCFFFQLWCFIASIFLVLVETEPREVVTESFYERQFSSPAPLPLPSTPPDSTGLKEVVLFLTPEQVQTLQAAGALVRPFPELLTGYPKIQDQSPRNINLNLKIQNVSVVPTDAPTPKKSNPGLDSYYMLFNIQEINDDLALLPQTVEVKPKVQTTTPRYKYTKTRNRNKDKEYYATSSGKKSNRTKTVIQNSNSEYVRFLPNYEKNNDLKMLPYNALPIIPYHGDSNPTKAFIQSNSRGRTNGRNSAQSISTERSSTLKPSIISTQTAKNEVTKSIPLVKATAPPLLLRTPVAPQRSSSSRPNEFRETLTSLDKLPPSKKQQIKIETSLQAPVPVPKIRPSEDQLSRLLAPLYQHQVITEAISEQNEKSFIEEGIVQVKLPTSSQYQISTEATSQQKEKILSDEGKVETKPPSPPRYQYQVRPDATSKQDEKSFRQEVKAKIKPPPWYQVSTETIFQQKEKLLSEEVTATIKPQQITDTPQTQLDDVKPTTEGVKLTTYLGKTNALLEVEDVTLPAVDFIKIPKSEASRNPKNQDISYAVREEIPNPAFSIPSSVLVRSEPFDLPSLYPVTLDITRAVEPQVSRPLSLDITRAIPIPVSKPFRVEMKDALPIPVEQRVPPVIGNVFLKEQTPILMTQAIPVALRQNVPETIPIQVLDKQIIIRPIWDH</sequence>
<keyword evidence="3" id="KW-1185">Reference proteome</keyword>
<dbReference type="GeneID" id="113496145"/>
<feature type="compositionally biased region" description="Basic and acidic residues" evidence="1">
    <location>
        <begin position="420"/>
        <end position="433"/>
    </location>
</feature>
<keyword evidence="2" id="KW-0472">Membrane</keyword>
<organism evidence="3 4">
    <name type="scientific">Trichoplusia ni</name>
    <name type="common">Cabbage looper</name>
    <dbReference type="NCBI Taxonomy" id="7111"/>
    <lineage>
        <taxon>Eukaryota</taxon>
        <taxon>Metazoa</taxon>
        <taxon>Ecdysozoa</taxon>
        <taxon>Arthropoda</taxon>
        <taxon>Hexapoda</taxon>
        <taxon>Insecta</taxon>
        <taxon>Pterygota</taxon>
        <taxon>Neoptera</taxon>
        <taxon>Endopterygota</taxon>
        <taxon>Lepidoptera</taxon>
        <taxon>Glossata</taxon>
        <taxon>Ditrysia</taxon>
        <taxon>Noctuoidea</taxon>
        <taxon>Noctuidae</taxon>
        <taxon>Plusiinae</taxon>
        <taxon>Trichoplusia</taxon>
    </lineage>
</organism>
<gene>
    <name evidence="4" type="primary">LOC113496145</name>
</gene>
<reference evidence="4" key="1">
    <citation type="submission" date="2025-08" db="UniProtKB">
        <authorList>
            <consortium name="RefSeq"/>
        </authorList>
    </citation>
    <scope>IDENTIFICATION</scope>
</reference>
<proteinExistence type="predicted"/>
<keyword evidence="2" id="KW-0812">Transmembrane</keyword>
<dbReference type="OrthoDB" id="7479412at2759"/>
<feature type="region of interest" description="Disordered" evidence="1">
    <location>
        <begin position="181"/>
        <end position="210"/>
    </location>
</feature>
<evidence type="ECO:0000313" key="4">
    <source>
        <dbReference type="RefSeq" id="XP_026731071.1"/>
    </source>
</evidence>
<keyword evidence="2" id="KW-1133">Transmembrane helix</keyword>
<dbReference type="KEGG" id="tnl:113496145"/>
<dbReference type="RefSeq" id="XP_026731071.1">
    <property type="nucleotide sequence ID" value="XM_026875270.1"/>
</dbReference>
<protein>
    <submittedName>
        <fullName evidence="4">Uncharacterized protein LOC113496145</fullName>
    </submittedName>
</protein>
<dbReference type="AlphaFoldDB" id="A0A7E5VSD6"/>
<feature type="compositionally biased region" description="Polar residues" evidence="1">
    <location>
        <begin position="199"/>
        <end position="210"/>
    </location>
</feature>
<feature type="region of interest" description="Disordered" evidence="1">
    <location>
        <begin position="411"/>
        <end position="455"/>
    </location>
</feature>
<evidence type="ECO:0000256" key="1">
    <source>
        <dbReference type="SAM" id="MobiDB-lite"/>
    </source>
</evidence>
<accession>A0A7E5VSD6</accession>
<evidence type="ECO:0000313" key="3">
    <source>
        <dbReference type="Proteomes" id="UP000322000"/>
    </source>
</evidence>
<dbReference type="InParanoid" id="A0A7E5VSD6"/>
<name>A0A7E5VSD6_TRINI</name>
<feature type="region of interest" description="Disordered" evidence="1">
    <location>
        <begin position="254"/>
        <end position="284"/>
    </location>
</feature>
<feature type="region of interest" description="Disordered" evidence="1">
    <location>
        <begin position="315"/>
        <end position="334"/>
    </location>
</feature>
<feature type="transmembrane region" description="Helical" evidence="2">
    <location>
        <begin position="21"/>
        <end position="43"/>
    </location>
</feature>
<dbReference type="Proteomes" id="UP000322000">
    <property type="component" value="Chromosome 7"/>
</dbReference>
<evidence type="ECO:0000256" key="2">
    <source>
        <dbReference type="SAM" id="Phobius"/>
    </source>
</evidence>